<dbReference type="EMBL" id="JABBGK010000009">
    <property type="protein sequence ID" value="NML76798.1"/>
    <property type="molecule type" value="Genomic_DNA"/>
</dbReference>
<dbReference type="AlphaFoldDB" id="A0A7Y0FXP8"/>
<accession>A0A7Y0FXP8</accession>
<protein>
    <submittedName>
        <fullName evidence="1">Uncharacterized protein</fullName>
    </submittedName>
</protein>
<evidence type="ECO:0000313" key="2">
    <source>
        <dbReference type="Proteomes" id="UP000541470"/>
    </source>
</evidence>
<evidence type="ECO:0000313" key="1">
    <source>
        <dbReference type="EMBL" id="NML76798.1"/>
    </source>
</evidence>
<sequence length="70" mass="8356">MRRWREWEELREADAHLHRHLAEFDFRHYRGAALKISDAERAEDFVRQARDTRLTCRRVGEGSYAKAKGA</sequence>
<organism evidence="1 2">
    <name type="scientific">Rhizobium terricola</name>
    <dbReference type="NCBI Taxonomy" id="2728849"/>
    <lineage>
        <taxon>Bacteria</taxon>
        <taxon>Pseudomonadati</taxon>
        <taxon>Pseudomonadota</taxon>
        <taxon>Alphaproteobacteria</taxon>
        <taxon>Hyphomicrobiales</taxon>
        <taxon>Rhizobiaceae</taxon>
        <taxon>Rhizobium/Agrobacterium group</taxon>
        <taxon>Rhizobium</taxon>
    </lineage>
</organism>
<keyword evidence="2" id="KW-1185">Reference proteome</keyword>
<gene>
    <name evidence="1" type="ORF">HHL25_21905</name>
</gene>
<dbReference type="RefSeq" id="WP_169595372.1">
    <property type="nucleotide sequence ID" value="NZ_JABBGK010000009.1"/>
</dbReference>
<dbReference type="Proteomes" id="UP000541470">
    <property type="component" value="Unassembled WGS sequence"/>
</dbReference>
<reference evidence="1 2" key="1">
    <citation type="submission" date="2020-04" db="EMBL/GenBank/DDBJ databases">
        <title>Rhizobium sp. S-51 isolated from soil.</title>
        <authorList>
            <person name="Dahal R.H."/>
        </authorList>
    </citation>
    <scope>NUCLEOTIDE SEQUENCE [LARGE SCALE GENOMIC DNA]</scope>
    <source>
        <strain evidence="1 2">S-51</strain>
    </source>
</reference>
<name>A0A7Y0FXP8_9HYPH</name>
<proteinExistence type="predicted"/>
<comment type="caution">
    <text evidence="1">The sequence shown here is derived from an EMBL/GenBank/DDBJ whole genome shotgun (WGS) entry which is preliminary data.</text>
</comment>